<keyword evidence="10" id="KW-1185">Reference proteome</keyword>
<dbReference type="Gene3D" id="1.10.3720.10">
    <property type="entry name" value="MetI-like"/>
    <property type="match status" value="1"/>
</dbReference>
<keyword evidence="3" id="KW-1003">Cell membrane</keyword>
<evidence type="ECO:0000256" key="1">
    <source>
        <dbReference type="ARBA" id="ARBA00004651"/>
    </source>
</evidence>
<accession>A0ABW0W544</accession>
<dbReference type="PROSITE" id="PS50928">
    <property type="entry name" value="ABC_TM1"/>
    <property type="match status" value="1"/>
</dbReference>
<keyword evidence="6 7" id="KW-0472">Membrane</keyword>
<feature type="transmembrane region" description="Helical" evidence="7">
    <location>
        <begin position="117"/>
        <end position="138"/>
    </location>
</feature>
<sequence>MHQGIVKGRKIDWGAIFLYTFLTAAGLLMLMPLVYMATTSIKPVSELFLFPPRFFVVNPTFLNFRDLLLITGTSFVPFSRYIFNSLIVSSGIVAGGVLVSAMAAYPLAKHNMPFRNAIFNMVVLGLMFSPLVLQIPQYLLISQSGLMNTYFALILPYLAAPIGMFLMTQFLRQIPDALLEAARIDGASEWKVFWVVVMPMLKPAISTFALFSFIQAWNDPYPAMVYTTQEDMKSLPLAIQTISGGAGVIARVGTLAAASFLMIIPTILVFIITQRMVLQTMAHSGLKE</sequence>
<evidence type="ECO:0000256" key="7">
    <source>
        <dbReference type="RuleBase" id="RU363032"/>
    </source>
</evidence>
<dbReference type="PANTHER" id="PTHR43744">
    <property type="entry name" value="ABC TRANSPORTER PERMEASE PROTEIN MG189-RELATED-RELATED"/>
    <property type="match status" value="1"/>
</dbReference>
<dbReference type="CDD" id="cd06261">
    <property type="entry name" value="TM_PBP2"/>
    <property type="match status" value="1"/>
</dbReference>
<keyword evidence="2 7" id="KW-0813">Transport</keyword>
<evidence type="ECO:0000256" key="2">
    <source>
        <dbReference type="ARBA" id="ARBA00022448"/>
    </source>
</evidence>
<feature type="transmembrane region" description="Helical" evidence="7">
    <location>
        <begin position="81"/>
        <end position="105"/>
    </location>
</feature>
<dbReference type="InterPro" id="IPR035906">
    <property type="entry name" value="MetI-like_sf"/>
</dbReference>
<evidence type="ECO:0000256" key="5">
    <source>
        <dbReference type="ARBA" id="ARBA00022989"/>
    </source>
</evidence>
<keyword evidence="5 7" id="KW-1133">Transmembrane helix</keyword>
<feature type="transmembrane region" description="Helical" evidence="7">
    <location>
        <begin position="12"/>
        <end position="35"/>
    </location>
</feature>
<evidence type="ECO:0000256" key="6">
    <source>
        <dbReference type="ARBA" id="ARBA00023136"/>
    </source>
</evidence>
<gene>
    <name evidence="9" type="ORF">ACFPYJ_26360</name>
</gene>
<evidence type="ECO:0000259" key="8">
    <source>
        <dbReference type="PROSITE" id="PS50928"/>
    </source>
</evidence>
<feature type="transmembrane region" description="Helical" evidence="7">
    <location>
        <begin position="248"/>
        <end position="272"/>
    </location>
</feature>
<proteinExistence type="inferred from homology"/>
<feature type="domain" description="ABC transmembrane type-1" evidence="8">
    <location>
        <begin position="82"/>
        <end position="273"/>
    </location>
</feature>
<name>A0ABW0W544_9BACL</name>
<evidence type="ECO:0000256" key="3">
    <source>
        <dbReference type="ARBA" id="ARBA00022475"/>
    </source>
</evidence>
<feature type="transmembrane region" description="Helical" evidence="7">
    <location>
        <begin position="150"/>
        <end position="171"/>
    </location>
</feature>
<evidence type="ECO:0000313" key="10">
    <source>
        <dbReference type="Proteomes" id="UP001596047"/>
    </source>
</evidence>
<dbReference type="InterPro" id="IPR000515">
    <property type="entry name" value="MetI-like"/>
</dbReference>
<dbReference type="EMBL" id="JBHSOW010000098">
    <property type="protein sequence ID" value="MFC5652578.1"/>
    <property type="molecule type" value="Genomic_DNA"/>
</dbReference>
<evidence type="ECO:0000313" key="9">
    <source>
        <dbReference type="EMBL" id="MFC5652578.1"/>
    </source>
</evidence>
<organism evidence="9 10">
    <name type="scientific">Paenibacillus solisilvae</name>
    <dbReference type="NCBI Taxonomy" id="2486751"/>
    <lineage>
        <taxon>Bacteria</taxon>
        <taxon>Bacillati</taxon>
        <taxon>Bacillota</taxon>
        <taxon>Bacilli</taxon>
        <taxon>Bacillales</taxon>
        <taxon>Paenibacillaceae</taxon>
        <taxon>Paenibacillus</taxon>
    </lineage>
</organism>
<dbReference type="RefSeq" id="WP_379191218.1">
    <property type="nucleotide sequence ID" value="NZ_JBHSOW010000098.1"/>
</dbReference>
<evidence type="ECO:0000256" key="4">
    <source>
        <dbReference type="ARBA" id="ARBA00022692"/>
    </source>
</evidence>
<dbReference type="SUPFAM" id="SSF161098">
    <property type="entry name" value="MetI-like"/>
    <property type="match status" value="1"/>
</dbReference>
<comment type="caution">
    <text evidence="9">The sequence shown here is derived from an EMBL/GenBank/DDBJ whole genome shotgun (WGS) entry which is preliminary data.</text>
</comment>
<keyword evidence="4 7" id="KW-0812">Transmembrane</keyword>
<feature type="transmembrane region" description="Helical" evidence="7">
    <location>
        <begin position="192"/>
        <end position="214"/>
    </location>
</feature>
<dbReference type="Pfam" id="PF00528">
    <property type="entry name" value="BPD_transp_1"/>
    <property type="match status" value="1"/>
</dbReference>
<reference evidence="10" key="1">
    <citation type="journal article" date="2019" name="Int. J. Syst. Evol. Microbiol.">
        <title>The Global Catalogue of Microorganisms (GCM) 10K type strain sequencing project: providing services to taxonomists for standard genome sequencing and annotation.</title>
        <authorList>
            <consortium name="The Broad Institute Genomics Platform"/>
            <consortium name="The Broad Institute Genome Sequencing Center for Infectious Disease"/>
            <person name="Wu L."/>
            <person name="Ma J."/>
        </authorList>
    </citation>
    <scope>NUCLEOTIDE SEQUENCE [LARGE SCALE GENOMIC DNA]</scope>
    <source>
        <strain evidence="10">CGMCC 1.3240</strain>
    </source>
</reference>
<comment type="subcellular location">
    <subcellularLocation>
        <location evidence="1 7">Cell membrane</location>
        <topology evidence="1 7">Multi-pass membrane protein</topology>
    </subcellularLocation>
</comment>
<protein>
    <submittedName>
        <fullName evidence="9">Carbohydrate ABC transporter permease</fullName>
    </submittedName>
</protein>
<dbReference type="PANTHER" id="PTHR43744:SF1">
    <property type="entry name" value="BINDING-PROTEIN-DEPENDENT TRANSPORT SYSTEMS INNER MEMBRANE COMPONENT"/>
    <property type="match status" value="1"/>
</dbReference>
<comment type="similarity">
    <text evidence="7">Belongs to the binding-protein-dependent transport system permease family.</text>
</comment>
<dbReference type="Proteomes" id="UP001596047">
    <property type="component" value="Unassembled WGS sequence"/>
</dbReference>